<dbReference type="Proteomes" id="UP001501231">
    <property type="component" value="Unassembled WGS sequence"/>
</dbReference>
<evidence type="ECO:0000313" key="5">
    <source>
        <dbReference type="Proteomes" id="UP001501231"/>
    </source>
</evidence>
<evidence type="ECO:0000256" key="1">
    <source>
        <dbReference type="ARBA" id="ARBA00022987"/>
    </source>
</evidence>
<name>A0ABN3IHX4_9ACTN</name>
<dbReference type="PANTHER" id="PTHR36852">
    <property type="entry name" value="PROTEIN GVPL 2"/>
    <property type="match status" value="1"/>
</dbReference>
<keyword evidence="5" id="KW-1185">Reference proteome</keyword>
<evidence type="ECO:0000313" key="4">
    <source>
        <dbReference type="EMBL" id="GAA2405427.1"/>
    </source>
</evidence>
<protein>
    <submittedName>
        <fullName evidence="4">GvpL/GvpF family gas vesicle protein</fullName>
    </submittedName>
</protein>
<dbReference type="RefSeq" id="WP_344587440.1">
    <property type="nucleotide sequence ID" value="NZ_BAAARW010000003.1"/>
</dbReference>
<comment type="similarity">
    <text evidence="3">Belongs to the gas vesicle GvpF/GvpL family.</text>
</comment>
<accession>A0ABN3IHX4</accession>
<gene>
    <name evidence="4" type="ORF">GCM10010191_11580</name>
</gene>
<proteinExistence type="inferred from homology"/>
<comment type="caution">
    <text evidence="4">The sequence shown here is derived from an EMBL/GenBank/DDBJ whole genome shotgun (WGS) entry which is preliminary data.</text>
</comment>
<dbReference type="Pfam" id="PF06386">
    <property type="entry name" value="GvpL_GvpF"/>
    <property type="match status" value="1"/>
</dbReference>
<evidence type="ECO:0000256" key="3">
    <source>
        <dbReference type="ARBA" id="ARBA00035643"/>
    </source>
</evidence>
<organism evidence="4 5">
    <name type="scientific">Actinomadura vinacea</name>
    <dbReference type="NCBI Taxonomy" id="115336"/>
    <lineage>
        <taxon>Bacteria</taxon>
        <taxon>Bacillati</taxon>
        <taxon>Actinomycetota</taxon>
        <taxon>Actinomycetes</taxon>
        <taxon>Streptosporangiales</taxon>
        <taxon>Thermomonosporaceae</taxon>
        <taxon>Actinomadura</taxon>
    </lineage>
</organism>
<reference evidence="4 5" key="1">
    <citation type="journal article" date="2019" name="Int. J. Syst. Evol. Microbiol.">
        <title>The Global Catalogue of Microorganisms (GCM) 10K type strain sequencing project: providing services to taxonomists for standard genome sequencing and annotation.</title>
        <authorList>
            <consortium name="The Broad Institute Genomics Platform"/>
            <consortium name="The Broad Institute Genome Sequencing Center for Infectious Disease"/>
            <person name="Wu L."/>
            <person name="Ma J."/>
        </authorList>
    </citation>
    <scope>NUCLEOTIDE SEQUENCE [LARGE SCALE GENOMIC DNA]</scope>
    <source>
        <strain evidence="4 5">JCM 3325</strain>
    </source>
</reference>
<dbReference type="PANTHER" id="PTHR36852:SF1">
    <property type="entry name" value="PROTEIN GVPL 2"/>
    <property type="match status" value="1"/>
</dbReference>
<evidence type="ECO:0000256" key="2">
    <source>
        <dbReference type="ARBA" id="ARBA00035108"/>
    </source>
</evidence>
<dbReference type="EMBL" id="BAAARW010000003">
    <property type="protein sequence ID" value="GAA2405427.1"/>
    <property type="molecule type" value="Genomic_DNA"/>
</dbReference>
<dbReference type="InterPro" id="IPR009430">
    <property type="entry name" value="GvpL/GvpF"/>
</dbReference>
<sequence length="268" mass="29462">MTTQPDAQARERQVREEAMYVYAIVPADTEVPEELSGTDGAELSLIRHGDLAAVVSEVGTDRPFGAREDLLSHERVVETLAGETTVLPMRFGAVVRSADAVTDELVAPHYDWFASVLADFTGRAEFIVVGTYVEDAVLREVLEENPEMMRLRESVRQKPEDAGYYERIRLGELIVQALEAKQEADAAVLAEAITPHAVAVTPRRPAGSEIAADVAFLVAEGERERLEQAVEDLGRRWAGRIRLRLVGPLAPYDFVPAPPQEEAATWGS</sequence>
<comment type="subcellular location">
    <subcellularLocation>
        <location evidence="2">Gas vesicle</location>
    </subcellularLocation>
</comment>
<keyword evidence="1" id="KW-0304">Gas vesicle</keyword>